<evidence type="ECO:0000256" key="1">
    <source>
        <dbReference type="SAM" id="MobiDB-lite"/>
    </source>
</evidence>
<evidence type="ECO:0000313" key="4">
    <source>
        <dbReference type="Proteomes" id="UP001320272"/>
    </source>
</evidence>
<keyword evidence="2" id="KW-0812">Transmembrane</keyword>
<keyword evidence="4" id="KW-1185">Reference proteome</keyword>
<evidence type="ECO:0008006" key="5">
    <source>
        <dbReference type="Google" id="ProtNLM"/>
    </source>
</evidence>
<dbReference type="RefSeq" id="WP_234253011.1">
    <property type="nucleotide sequence ID" value="NZ_JABFTV010000002.1"/>
</dbReference>
<evidence type="ECO:0000256" key="2">
    <source>
        <dbReference type="SAM" id="Phobius"/>
    </source>
</evidence>
<evidence type="ECO:0000313" key="3">
    <source>
        <dbReference type="EMBL" id="MCE8023423.1"/>
    </source>
</evidence>
<sequence>MNRSRSNSELHKPPAEVGHETPAQTPGKHSGGLHQWMMPLCLVLMGGAFVFVLWRGQTGGSLLLLLPMLLCLGMHFLMHRHGHHHRDE</sequence>
<organism evidence="3 4">
    <name type="scientific">Billgrantia aerodenitrificans</name>
    <dbReference type="NCBI Taxonomy" id="2733483"/>
    <lineage>
        <taxon>Bacteria</taxon>
        <taxon>Pseudomonadati</taxon>
        <taxon>Pseudomonadota</taxon>
        <taxon>Gammaproteobacteria</taxon>
        <taxon>Oceanospirillales</taxon>
        <taxon>Halomonadaceae</taxon>
        <taxon>Billgrantia</taxon>
    </lineage>
</organism>
<accession>A0ABS9APA4</accession>
<gene>
    <name evidence="3" type="ORF">HOP59_04685</name>
</gene>
<feature type="region of interest" description="Disordered" evidence="1">
    <location>
        <begin position="1"/>
        <end position="30"/>
    </location>
</feature>
<feature type="compositionally biased region" description="Basic and acidic residues" evidence="1">
    <location>
        <begin position="1"/>
        <end position="19"/>
    </location>
</feature>
<dbReference type="Proteomes" id="UP001320272">
    <property type="component" value="Unassembled WGS sequence"/>
</dbReference>
<reference evidence="3 4" key="1">
    <citation type="journal article" date="2021" name="Front. Microbiol.">
        <title>Aerobic Denitrification and Heterotrophic Sulfur Oxidation in the Genus Halomonas Revealed by Six Novel Species Characterizations and Genome-Based Analysis.</title>
        <authorList>
            <person name="Wang L."/>
            <person name="Shao Z."/>
        </authorList>
    </citation>
    <scope>NUCLEOTIDE SEQUENCE [LARGE SCALE GENOMIC DNA]</scope>
    <source>
        <strain evidence="3 4">MCCC 1A11058</strain>
    </source>
</reference>
<feature type="transmembrane region" description="Helical" evidence="2">
    <location>
        <begin position="36"/>
        <end position="54"/>
    </location>
</feature>
<keyword evidence="2" id="KW-0472">Membrane</keyword>
<protein>
    <recommendedName>
        <fullName evidence="5">DUF2933 domain-containing protein</fullName>
    </recommendedName>
</protein>
<comment type="caution">
    <text evidence="3">The sequence shown here is derived from an EMBL/GenBank/DDBJ whole genome shotgun (WGS) entry which is preliminary data.</text>
</comment>
<proteinExistence type="predicted"/>
<keyword evidence="2" id="KW-1133">Transmembrane helix</keyword>
<dbReference type="EMBL" id="JABFTV010000002">
    <property type="protein sequence ID" value="MCE8023423.1"/>
    <property type="molecule type" value="Genomic_DNA"/>
</dbReference>
<feature type="transmembrane region" description="Helical" evidence="2">
    <location>
        <begin position="60"/>
        <end position="78"/>
    </location>
</feature>
<name>A0ABS9APA4_9GAMM</name>